<dbReference type="SMART" id="SM00418">
    <property type="entry name" value="HTH_ARSR"/>
    <property type="match status" value="1"/>
</dbReference>
<dbReference type="SUPFAM" id="SSF46785">
    <property type="entry name" value="Winged helix' DNA-binding domain"/>
    <property type="match status" value="1"/>
</dbReference>
<organism evidence="2 3">
    <name type="scientific">Antrihabitans stalactiti</name>
    <dbReference type="NCBI Taxonomy" id="2584121"/>
    <lineage>
        <taxon>Bacteria</taxon>
        <taxon>Bacillati</taxon>
        <taxon>Actinomycetota</taxon>
        <taxon>Actinomycetes</taxon>
        <taxon>Mycobacteriales</taxon>
        <taxon>Nocardiaceae</taxon>
        <taxon>Antrihabitans</taxon>
    </lineage>
</organism>
<dbReference type="GO" id="GO:0003700">
    <property type="term" value="F:DNA-binding transcription factor activity"/>
    <property type="evidence" value="ECO:0007669"/>
    <property type="project" value="InterPro"/>
</dbReference>
<comment type="caution">
    <text evidence="2">The sequence shown here is derived from an EMBL/GenBank/DDBJ whole genome shotgun (WGS) entry which is preliminary data.</text>
</comment>
<name>A0A848KQ83_9NOCA</name>
<dbReference type="AlphaFoldDB" id="A0A848KQ83"/>
<gene>
    <name evidence="2" type="ORF">FGL95_29075</name>
</gene>
<accession>A0A848KQ83</accession>
<dbReference type="InterPro" id="IPR036388">
    <property type="entry name" value="WH-like_DNA-bd_sf"/>
</dbReference>
<dbReference type="CDD" id="cd00090">
    <property type="entry name" value="HTH_ARSR"/>
    <property type="match status" value="1"/>
</dbReference>
<reference evidence="2 3" key="1">
    <citation type="submission" date="2019-05" db="EMBL/GenBank/DDBJ databases">
        <authorList>
            <person name="Lee S.D."/>
        </authorList>
    </citation>
    <scope>NUCLEOTIDE SEQUENCE [LARGE SCALE GENOMIC DNA]</scope>
    <source>
        <strain evidence="2 3">YC2-7</strain>
    </source>
</reference>
<dbReference type="InterPro" id="IPR036390">
    <property type="entry name" value="WH_DNA-bd_sf"/>
</dbReference>
<dbReference type="Gene3D" id="1.10.10.10">
    <property type="entry name" value="Winged helix-like DNA-binding domain superfamily/Winged helix DNA-binding domain"/>
    <property type="match status" value="1"/>
</dbReference>
<reference evidence="2 3" key="2">
    <citation type="submission" date="2020-06" db="EMBL/GenBank/DDBJ databases">
        <title>Antribacter stalactiti gen. nov., sp. nov., a new member of the family Nacardiaceae isolated from a cave.</title>
        <authorList>
            <person name="Kim I.S."/>
        </authorList>
    </citation>
    <scope>NUCLEOTIDE SEQUENCE [LARGE SCALE GENOMIC DNA]</scope>
    <source>
        <strain evidence="2 3">YC2-7</strain>
    </source>
</reference>
<dbReference type="InterPro" id="IPR001845">
    <property type="entry name" value="HTH_ArsR_DNA-bd_dom"/>
</dbReference>
<feature type="domain" description="HTH arsR-type" evidence="1">
    <location>
        <begin position="13"/>
        <end position="103"/>
    </location>
</feature>
<evidence type="ECO:0000313" key="3">
    <source>
        <dbReference type="Proteomes" id="UP000535543"/>
    </source>
</evidence>
<dbReference type="RefSeq" id="WP_169594027.1">
    <property type="nucleotide sequence ID" value="NZ_VCQU01000014.1"/>
</dbReference>
<evidence type="ECO:0000259" key="1">
    <source>
        <dbReference type="SMART" id="SM00418"/>
    </source>
</evidence>
<dbReference type="EMBL" id="VCQU01000014">
    <property type="protein sequence ID" value="NMN99084.1"/>
    <property type="molecule type" value="Genomic_DNA"/>
</dbReference>
<proteinExistence type="predicted"/>
<sequence length="242" mass="26237">MAIRKGTVAERASTHAVLASGRRVRLLDVLRVSPTPMTISELAAVCDLHVTTVRFHLDALTTAGLVSAEPEPNPARGRPRQLYRAPAPLEPDHRADSGYERLAGVLATHWASAGDDDPAHRAEAAGRAWGLEDFTDTPVSPRSVEEAANTITTLFAEMGFDPALESTPEELRIRLHACPFEPVARESPNVVCAVHLGLLRGVLARLHAPETDIRLIPWETPHTCVAHLARHTSDPLARAPRA</sequence>
<dbReference type="Pfam" id="PF12840">
    <property type="entry name" value="HTH_20"/>
    <property type="match status" value="1"/>
</dbReference>
<evidence type="ECO:0000313" key="2">
    <source>
        <dbReference type="EMBL" id="NMN99084.1"/>
    </source>
</evidence>
<keyword evidence="3" id="KW-1185">Reference proteome</keyword>
<dbReference type="InterPro" id="IPR011991">
    <property type="entry name" value="ArsR-like_HTH"/>
</dbReference>
<dbReference type="Proteomes" id="UP000535543">
    <property type="component" value="Unassembled WGS sequence"/>
</dbReference>
<protein>
    <submittedName>
        <fullName evidence="2">ArsR family transcriptional regulator</fullName>
    </submittedName>
</protein>